<dbReference type="Proteomes" id="UP000789759">
    <property type="component" value="Unassembled WGS sequence"/>
</dbReference>
<reference evidence="2" key="1">
    <citation type="submission" date="2021-06" db="EMBL/GenBank/DDBJ databases">
        <authorList>
            <person name="Kallberg Y."/>
            <person name="Tangrot J."/>
            <person name="Rosling A."/>
        </authorList>
    </citation>
    <scope>NUCLEOTIDE SEQUENCE</scope>
    <source>
        <strain evidence="2">FL966</strain>
    </source>
</reference>
<dbReference type="OrthoDB" id="2440780at2759"/>
<proteinExistence type="predicted"/>
<name>A0A9N9NVX2_9GLOM</name>
<gene>
    <name evidence="2" type="ORF">CPELLU_LOCUS15352</name>
</gene>
<accession>A0A9N9NVX2</accession>
<protein>
    <submittedName>
        <fullName evidence="2">9087_t:CDS:1</fullName>
    </submittedName>
</protein>
<evidence type="ECO:0000256" key="1">
    <source>
        <dbReference type="SAM" id="MobiDB-lite"/>
    </source>
</evidence>
<keyword evidence="3" id="KW-1185">Reference proteome</keyword>
<organism evidence="2 3">
    <name type="scientific">Cetraspora pellucida</name>
    <dbReference type="NCBI Taxonomy" id="1433469"/>
    <lineage>
        <taxon>Eukaryota</taxon>
        <taxon>Fungi</taxon>
        <taxon>Fungi incertae sedis</taxon>
        <taxon>Mucoromycota</taxon>
        <taxon>Glomeromycotina</taxon>
        <taxon>Glomeromycetes</taxon>
        <taxon>Diversisporales</taxon>
        <taxon>Gigasporaceae</taxon>
        <taxon>Cetraspora</taxon>
    </lineage>
</organism>
<feature type="non-terminal residue" evidence="2">
    <location>
        <position position="106"/>
    </location>
</feature>
<feature type="region of interest" description="Disordered" evidence="1">
    <location>
        <begin position="1"/>
        <end position="22"/>
    </location>
</feature>
<dbReference type="EMBL" id="CAJVQA010020066">
    <property type="protein sequence ID" value="CAG8761814.1"/>
    <property type="molecule type" value="Genomic_DNA"/>
</dbReference>
<evidence type="ECO:0000313" key="3">
    <source>
        <dbReference type="Proteomes" id="UP000789759"/>
    </source>
</evidence>
<dbReference type="AlphaFoldDB" id="A0A9N9NVX2"/>
<sequence length="106" mass="11886">MLLTTEFSESAESDNSDGDEEINVEDPIRMLFERVFVNDSWTCVLPIENPYYSAGIYPDICYNCGGAEDLKTTKGELPLCVRCDGVTTPKKRLKWKQGSKKKGNNA</sequence>
<feature type="compositionally biased region" description="Acidic residues" evidence="1">
    <location>
        <begin position="9"/>
        <end position="22"/>
    </location>
</feature>
<comment type="caution">
    <text evidence="2">The sequence shown here is derived from an EMBL/GenBank/DDBJ whole genome shotgun (WGS) entry which is preliminary data.</text>
</comment>
<evidence type="ECO:0000313" key="2">
    <source>
        <dbReference type="EMBL" id="CAG8761814.1"/>
    </source>
</evidence>